<dbReference type="STRING" id="1121117.SAMN02745977_00583"/>
<feature type="coiled-coil region" evidence="1">
    <location>
        <begin position="384"/>
        <end position="411"/>
    </location>
</feature>
<protein>
    <recommendedName>
        <fullName evidence="4">CHAT domain-containing protein</fullName>
    </recommendedName>
</protein>
<keyword evidence="1" id="KW-0175">Coiled coil</keyword>
<gene>
    <name evidence="2" type="ORF">SAMN02745977_00583</name>
</gene>
<reference evidence="2 3" key="1">
    <citation type="submission" date="2016-10" db="EMBL/GenBank/DDBJ databases">
        <authorList>
            <person name="de Groot N.N."/>
        </authorList>
    </citation>
    <scope>NUCLEOTIDE SEQUENCE [LARGE SCALE GENOMIC DNA]</scope>
    <source>
        <strain evidence="2 3">DSM 15123</strain>
    </source>
</reference>
<evidence type="ECO:0000313" key="3">
    <source>
        <dbReference type="Proteomes" id="UP000199531"/>
    </source>
</evidence>
<sequence>MSLHGRDRLFLKAWGLGLADLDFARCLAVAGMGSAAPAGDEGRGGGPDPYRLEWAWPGVAGVLSRGRSESPSEAWQAAVLRALPAPERLLERWHALVREHRRLAFRIVRQSIPRGHKVAYAALPWAQVAILAQWLLLPDEVAGVHIRGGPGWAEMQALRFPLTVSALPDDPAAAHLGRLNDFQPAHWPFRYVPAAPDAERHALLVFGQPLERALAGLLQSPLQLKARLVLVNGHDAGRPGAAALVQALVSRVSASGIVLLAEPLPPGELAERVREACLQMMQDRPLDLVVRAVFGHAALLAAGAGLLQHWRMRAQMAELSARLVRQPRGASVKMSTQAMHQLGSADPVPVGGAPDALQTEAHELGKAIRRASVRHRYAGEAHEASAMTEAAQALRQEAAQAQAEQVAARHLQQQSWVKSRDGRLRQIRNAYVLGEPVLLKVRIGSQQASGWQSGSHAFPDRELPPNEGSHRLTVLFHEPGQLDAPLQQDITLPRTGESTQALFDFVPRREGAFLARIAVLHRNRVLQTAQLRAQVVPSRQAAGRRRIILETEAEVRHDWSSLDARRRFDLALVAGAPDADGTARATSVSGGKAWATDLTGVQQVAGEIGTLLSAVAHNTQGHGQGLDAEDNPQLLLDLAFCGRELYAQLVLDQLAQNREGALDVRSDQVGHIQLVQTRSDAVIPLEFVYDYELGTGSGASVCPQHREALAQGRCNPGCEGQRHPGRHVCPMGFWGLRKVIERHVQDAPAKADAGHPLVVLSEPTQAREKLQLQAGAVVGHSGRVAHGSVDGLLHELRTHLQGSVERVKDWDEWATAVQAHAPQWLVAFPHNTGSGSTRELELGNSTIRTRGIRFYPVGSVEGAAAHGPWHVRRPGGDPPLVLLLGCDTAGSTEPFSSHVSAFRQAGAAVVVSTIATVLGAHAVQVGTRIVADLLEQVAATGGQPHLGELLRQAKCRALLASQPMALCVVAFGDADWRL</sequence>
<evidence type="ECO:0000313" key="2">
    <source>
        <dbReference type="EMBL" id="SEN15213.1"/>
    </source>
</evidence>
<dbReference type="EMBL" id="FOCW01000001">
    <property type="protein sequence ID" value="SEN15213.1"/>
    <property type="molecule type" value="Genomic_DNA"/>
</dbReference>
<accession>A0A1H8E6Z9</accession>
<evidence type="ECO:0008006" key="4">
    <source>
        <dbReference type="Google" id="ProtNLM"/>
    </source>
</evidence>
<evidence type="ECO:0000256" key="1">
    <source>
        <dbReference type="SAM" id="Coils"/>
    </source>
</evidence>
<keyword evidence="3" id="KW-1185">Reference proteome</keyword>
<proteinExistence type="predicted"/>
<organism evidence="2 3">
    <name type="scientific">Brachymonas denitrificans DSM 15123</name>
    <dbReference type="NCBI Taxonomy" id="1121117"/>
    <lineage>
        <taxon>Bacteria</taxon>
        <taxon>Pseudomonadati</taxon>
        <taxon>Pseudomonadota</taxon>
        <taxon>Betaproteobacteria</taxon>
        <taxon>Burkholderiales</taxon>
        <taxon>Comamonadaceae</taxon>
        <taxon>Brachymonas</taxon>
    </lineage>
</organism>
<dbReference type="Proteomes" id="UP000199531">
    <property type="component" value="Unassembled WGS sequence"/>
</dbReference>
<name>A0A1H8E6Z9_9BURK</name>
<dbReference type="AlphaFoldDB" id="A0A1H8E6Z9"/>